<name>A0A3B5QSG7_XIPMA</name>
<dbReference type="GeneTree" id="ENSGT00770000121766"/>
<dbReference type="AlphaFoldDB" id="A0A3B5QSG7"/>
<dbReference type="Gene3D" id="1.10.287.1490">
    <property type="match status" value="1"/>
</dbReference>
<organism evidence="2 3">
    <name type="scientific">Xiphophorus maculatus</name>
    <name type="common">Southern platyfish</name>
    <name type="synonym">Platypoecilus maculatus</name>
    <dbReference type="NCBI Taxonomy" id="8083"/>
    <lineage>
        <taxon>Eukaryota</taxon>
        <taxon>Metazoa</taxon>
        <taxon>Chordata</taxon>
        <taxon>Craniata</taxon>
        <taxon>Vertebrata</taxon>
        <taxon>Euteleostomi</taxon>
        <taxon>Actinopterygii</taxon>
        <taxon>Neopterygii</taxon>
        <taxon>Teleostei</taxon>
        <taxon>Neoteleostei</taxon>
        <taxon>Acanthomorphata</taxon>
        <taxon>Ovalentaria</taxon>
        <taxon>Atherinomorphae</taxon>
        <taxon>Cyprinodontiformes</taxon>
        <taxon>Poeciliidae</taxon>
        <taxon>Poeciliinae</taxon>
        <taxon>Xiphophorus</taxon>
    </lineage>
</organism>
<proteinExistence type="predicted"/>
<reference evidence="2" key="3">
    <citation type="submission" date="2025-08" db="UniProtKB">
        <authorList>
            <consortium name="Ensembl"/>
        </authorList>
    </citation>
    <scope>IDENTIFICATION</scope>
    <source>
        <strain evidence="2">JP 163 A</strain>
    </source>
</reference>
<accession>A0A3B5QSG7</accession>
<evidence type="ECO:0000256" key="1">
    <source>
        <dbReference type="SAM" id="Coils"/>
    </source>
</evidence>
<reference evidence="3" key="2">
    <citation type="journal article" date="2013" name="Nat. Genet.">
        <title>The genome of the platyfish, Xiphophorus maculatus, provides insights into evolutionary adaptation and several complex traits.</title>
        <authorList>
            <person name="Schartl M."/>
            <person name="Walter R.B."/>
            <person name="Shen Y."/>
            <person name="Garcia T."/>
            <person name="Catchen J."/>
            <person name="Amores A."/>
            <person name="Braasch I."/>
            <person name="Chalopin D."/>
            <person name="Volff J.N."/>
            <person name="Lesch K.P."/>
            <person name="Bisazza A."/>
            <person name="Minx P."/>
            <person name="Hillier L."/>
            <person name="Wilson R.K."/>
            <person name="Fuerstenberg S."/>
            <person name="Boore J."/>
            <person name="Searle S."/>
            <person name="Postlethwait J.H."/>
            <person name="Warren W.C."/>
        </authorList>
    </citation>
    <scope>NUCLEOTIDE SEQUENCE [LARGE SCALE GENOMIC DNA]</scope>
    <source>
        <strain evidence="3">JP 163 A</strain>
    </source>
</reference>
<dbReference type="InParanoid" id="A0A3B5QSG7"/>
<keyword evidence="3" id="KW-1185">Reference proteome</keyword>
<feature type="coiled-coil region" evidence="1">
    <location>
        <begin position="24"/>
        <end position="101"/>
    </location>
</feature>
<reference evidence="3" key="1">
    <citation type="submission" date="2012-01" db="EMBL/GenBank/DDBJ databases">
        <authorList>
            <person name="Walter R."/>
            <person name="Schartl M."/>
            <person name="Warren W."/>
        </authorList>
    </citation>
    <scope>NUCLEOTIDE SEQUENCE [LARGE SCALE GENOMIC DNA]</scope>
    <source>
        <strain evidence="3">JP 163 A</strain>
    </source>
</reference>
<evidence type="ECO:0000313" key="3">
    <source>
        <dbReference type="Proteomes" id="UP000002852"/>
    </source>
</evidence>
<evidence type="ECO:0000313" key="2">
    <source>
        <dbReference type="Ensembl" id="ENSXMAP00000033652.1"/>
    </source>
</evidence>
<dbReference type="Ensembl" id="ENSXMAT00000024603.1">
    <property type="protein sequence ID" value="ENSXMAP00000033652.1"/>
    <property type="gene ID" value="ENSXMAG00000029307.1"/>
</dbReference>
<protein>
    <submittedName>
        <fullName evidence="2">Uncharacterized protein</fullName>
    </submittedName>
</protein>
<keyword evidence="1" id="KW-0175">Coiled coil</keyword>
<sequence>MLQQDFVDLKTAHLLSQEAFSSEIQAEKEKGKALQEELDKLQTSYEELCCKYEADEKSLQDELEQVKRSYEELGGKYDRDVSGLKAQVETYKKEIDHEREARRLASFYISCRLVAVM</sequence>
<dbReference type="Proteomes" id="UP000002852">
    <property type="component" value="Unassembled WGS sequence"/>
</dbReference>
<reference evidence="2" key="4">
    <citation type="submission" date="2025-09" db="UniProtKB">
        <authorList>
            <consortium name="Ensembl"/>
        </authorList>
    </citation>
    <scope>IDENTIFICATION</scope>
    <source>
        <strain evidence="2">JP 163 A</strain>
    </source>
</reference>